<evidence type="ECO:0000313" key="1">
    <source>
        <dbReference type="EMBL" id="KAA9333083.1"/>
    </source>
</evidence>
<gene>
    <name evidence="1" type="ORF">F0P96_08860</name>
</gene>
<dbReference type="Pfam" id="PF11964">
    <property type="entry name" value="SpoIIAA-like"/>
    <property type="match status" value="1"/>
</dbReference>
<dbReference type="InterPro" id="IPR021866">
    <property type="entry name" value="SpoIIAA-like"/>
</dbReference>
<name>A0A7L5A1D7_9BACT</name>
<comment type="caution">
    <text evidence="1">The sequence shown here is derived from an EMBL/GenBank/DDBJ whole genome shotgun (WGS) entry which is preliminary data.</text>
</comment>
<dbReference type="AlphaFoldDB" id="A0A7L5A1D7"/>
<proteinExistence type="predicted"/>
<dbReference type="EMBL" id="VTWU01000003">
    <property type="protein sequence ID" value="KAA9333083.1"/>
    <property type="molecule type" value="Genomic_DNA"/>
</dbReference>
<protein>
    <submittedName>
        <fullName evidence="1">STAS/SEC14 domain-containing protein</fullName>
    </submittedName>
</protein>
<accession>A0A7L5A1D7</accession>
<dbReference type="Proteomes" id="UP000326380">
    <property type="component" value="Unassembled WGS sequence"/>
</dbReference>
<sequence>MILYECAHLRLTFHVRLRLLEVTWLGAASSEEFRQTQQYILALAARHQVRAWLGDLRRMPPLHPLDQIWLQQHWFPQFLELGLEKLAVVNADDPFGRQNVEDVVVASKARQHPGRPETRYFNDAEQAREWVEKPIAAAGLPLRG</sequence>
<organism evidence="1 2">
    <name type="scientific">Hymenobacter busanensis</name>
    <dbReference type="NCBI Taxonomy" id="2607656"/>
    <lineage>
        <taxon>Bacteria</taxon>
        <taxon>Pseudomonadati</taxon>
        <taxon>Bacteroidota</taxon>
        <taxon>Cytophagia</taxon>
        <taxon>Cytophagales</taxon>
        <taxon>Hymenobacteraceae</taxon>
        <taxon>Hymenobacter</taxon>
    </lineage>
</organism>
<dbReference type="RefSeq" id="WP_151078504.1">
    <property type="nucleotide sequence ID" value="NZ_CP047647.1"/>
</dbReference>
<keyword evidence="2" id="KW-1185">Reference proteome</keyword>
<reference evidence="1 2" key="1">
    <citation type="submission" date="2019-09" db="EMBL/GenBank/DDBJ databases">
        <title>Genome sequence of Hymenobacter sp. M3.</title>
        <authorList>
            <person name="Srinivasan S."/>
        </authorList>
    </citation>
    <scope>NUCLEOTIDE SEQUENCE [LARGE SCALE GENOMIC DNA]</scope>
    <source>
        <strain evidence="1 2">M3</strain>
    </source>
</reference>
<evidence type="ECO:0000313" key="2">
    <source>
        <dbReference type="Proteomes" id="UP000326380"/>
    </source>
</evidence>